<evidence type="ECO:0000313" key="2">
    <source>
        <dbReference type="EMBL" id="MBI4210292.1"/>
    </source>
</evidence>
<feature type="transmembrane region" description="Helical" evidence="1">
    <location>
        <begin position="62"/>
        <end position="82"/>
    </location>
</feature>
<keyword evidence="1" id="KW-0472">Membrane</keyword>
<organism evidence="2 3">
    <name type="scientific">Candidatus Iainarchaeum sp</name>
    <dbReference type="NCBI Taxonomy" id="3101447"/>
    <lineage>
        <taxon>Archaea</taxon>
        <taxon>Candidatus Iainarchaeota</taxon>
        <taxon>Candidatus Iainarchaeia</taxon>
        <taxon>Candidatus Iainarchaeales</taxon>
        <taxon>Candidatus Iainarchaeaceae</taxon>
        <taxon>Candidatus Iainarchaeum</taxon>
    </lineage>
</organism>
<proteinExistence type="predicted"/>
<feature type="transmembrane region" description="Helical" evidence="1">
    <location>
        <begin position="141"/>
        <end position="161"/>
    </location>
</feature>
<evidence type="ECO:0000313" key="3">
    <source>
        <dbReference type="Proteomes" id="UP000732298"/>
    </source>
</evidence>
<evidence type="ECO:0000256" key="1">
    <source>
        <dbReference type="SAM" id="Phobius"/>
    </source>
</evidence>
<keyword evidence="1" id="KW-0812">Transmembrane</keyword>
<accession>A0A8T3YKG7</accession>
<feature type="transmembrane region" description="Helical" evidence="1">
    <location>
        <begin position="24"/>
        <end position="42"/>
    </location>
</feature>
<sequence>MFVFYFGVLSLANSPRHALEQLQWYWYMIFPLMILIGAQVGLYKHITDSISAENFSAAKGSVAASGGISSGAMVACCVHHIADIFPLLGLTVAAAFFSQYQSAFMVLGIASGVVGVLYMLEAMKKNNAAFGPARPLIGLDFIMLRKTAMIIGVIVVGFAFLSSQSLPVLLVAG</sequence>
<keyword evidence="1" id="KW-1133">Transmembrane helix</keyword>
<dbReference type="EMBL" id="JACQPB010000025">
    <property type="protein sequence ID" value="MBI4210292.1"/>
    <property type="molecule type" value="Genomic_DNA"/>
</dbReference>
<dbReference type="AlphaFoldDB" id="A0A8T3YKG7"/>
<name>A0A8T3YKG7_9ARCH</name>
<reference evidence="2" key="1">
    <citation type="submission" date="2020-07" db="EMBL/GenBank/DDBJ databases">
        <title>Huge and variable diversity of episymbiotic CPR bacteria and DPANN archaea in groundwater ecosystems.</title>
        <authorList>
            <person name="He C.Y."/>
            <person name="Keren R."/>
            <person name="Whittaker M."/>
            <person name="Farag I.F."/>
            <person name="Doudna J."/>
            <person name="Cate J.H.D."/>
            <person name="Banfield J.F."/>
        </authorList>
    </citation>
    <scope>NUCLEOTIDE SEQUENCE</scope>
    <source>
        <strain evidence="2">NC_groundwater_1296_Ag_S-0.2um_52_80</strain>
    </source>
</reference>
<gene>
    <name evidence="2" type="ORF">HY544_02175</name>
</gene>
<comment type="caution">
    <text evidence="2">The sequence shown here is derived from an EMBL/GenBank/DDBJ whole genome shotgun (WGS) entry which is preliminary data.</text>
</comment>
<dbReference type="Proteomes" id="UP000732298">
    <property type="component" value="Unassembled WGS sequence"/>
</dbReference>
<feature type="transmembrane region" description="Helical" evidence="1">
    <location>
        <begin position="102"/>
        <end position="120"/>
    </location>
</feature>
<protein>
    <submittedName>
        <fullName evidence="2">Uncharacterized protein</fullName>
    </submittedName>
</protein>